<organism evidence="3 4">
    <name type="scientific">Chlorobium limicola</name>
    <dbReference type="NCBI Taxonomy" id="1092"/>
    <lineage>
        <taxon>Bacteria</taxon>
        <taxon>Pseudomonadati</taxon>
        <taxon>Chlorobiota</taxon>
        <taxon>Chlorobiia</taxon>
        <taxon>Chlorobiales</taxon>
        <taxon>Chlorobiaceae</taxon>
        <taxon>Chlorobium/Pelodictyon group</taxon>
        <taxon>Chlorobium</taxon>
    </lineage>
</organism>
<keyword evidence="3" id="KW-0378">Hydrolase</keyword>
<dbReference type="GO" id="GO:0018773">
    <property type="term" value="F:acetylpyruvate hydrolase activity"/>
    <property type="evidence" value="ECO:0007669"/>
    <property type="project" value="TreeGrafter"/>
</dbReference>
<name>A0A101JTZ3_CHLLI</name>
<dbReference type="InterPro" id="IPR011234">
    <property type="entry name" value="Fumarylacetoacetase-like_C"/>
</dbReference>
<dbReference type="PANTHER" id="PTHR11820">
    <property type="entry name" value="ACYLPYRUVASE"/>
    <property type="match status" value="1"/>
</dbReference>
<accession>A0A101JTZ3</accession>
<dbReference type="PANTHER" id="PTHR11820:SF7">
    <property type="entry name" value="ACYLPYRUVASE FAHD1, MITOCHONDRIAL"/>
    <property type="match status" value="1"/>
</dbReference>
<dbReference type="Proteomes" id="UP000053937">
    <property type="component" value="Unassembled WGS sequence"/>
</dbReference>
<sequence>MSRSIESSSITPGTVYCVAKNYPEHAREMLLWEENPQQFVPPAEQLEPVVFIKPATAVETGGITQIPEFEGRPLSENMHYEAEVVLLIGMDCDDCPEEEAIKAVKGYGVGLDMTLRDVQLEAKKQGNPWLKSKGFKKSALISDFVLRSEAGSWQDLEIFLDCNGKRVQHGYFSDAIFSPPFLVHYLSALYGLRKGDLIFTGTPAGVGRVVAGDMLEARLCKRSSFKGESYELTTLTASVLQGISRQ</sequence>
<feature type="domain" description="Fumarylacetoacetase-like C-terminal" evidence="2">
    <location>
        <begin position="14"/>
        <end position="219"/>
    </location>
</feature>
<evidence type="ECO:0000313" key="3">
    <source>
        <dbReference type="EMBL" id="KUL33059.1"/>
    </source>
</evidence>
<comment type="caution">
    <text evidence="3">The sequence shown here is derived from an EMBL/GenBank/DDBJ whole genome shotgun (WGS) entry which is preliminary data.</text>
</comment>
<dbReference type="Gene3D" id="3.90.850.10">
    <property type="entry name" value="Fumarylacetoacetase-like, C-terminal domain"/>
    <property type="match status" value="1"/>
</dbReference>
<dbReference type="Pfam" id="PF01557">
    <property type="entry name" value="FAA_hydrolase"/>
    <property type="match status" value="1"/>
</dbReference>
<gene>
    <name evidence="3" type="ORF">ASB62_00830</name>
</gene>
<keyword evidence="4" id="KW-1185">Reference proteome</keyword>
<dbReference type="OrthoDB" id="9805307at2"/>
<protein>
    <submittedName>
        <fullName evidence="3">Fumarylacetoacetate hydrolase</fullName>
    </submittedName>
</protein>
<dbReference type="GO" id="GO:0046872">
    <property type="term" value="F:metal ion binding"/>
    <property type="evidence" value="ECO:0007669"/>
    <property type="project" value="UniProtKB-KW"/>
</dbReference>
<proteinExistence type="predicted"/>
<dbReference type="RefSeq" id="WP_059138198.1">
    <property type="nucleotide sequence ID" value="NZ_LMBR01000007.1"/>
</dbReference>
<evidence type="ECO:0000256" key="1">
    <source>
        <dbReference type="ARBA" id="ARBA00022723"/>
    </source>
</evidence>
<keyword evidence="1" id="KW-0479">Metal-binding</keyword>
<dbReference type="InterPro" id="IPR036663">
    <property type="entry name" value="Fumarylacetoacetase_C_sf"/>
</dbReference>
<reference evidence="3 4" key="1">
    <citation type="submission" date="2015-10" db="EMBL/GenBank/DDBJ databases">
        <title>Draft Genome Sequence of Chlorobium limicola strain Frasassi Growing under Artificial Lighting in the Frasassi Cave System.</title>
        <authorList>
            <person name="Mansor M."/>
            <person name="Macalady J."/>
        </authorList>
    </citation>
    <scope>NUCLEOTIDE SEQUENCE [LARGE SCALE GENOMIC DNA]</scope>
    <source>
        <strain evidence="3 4">Frasassi</strain>
    </source>
</reference>
<dbReference type="AlphaFoldDB" id="A0A101JTZ3"/>
<evidence type="ECO:0000313" key="4">
    <source>
        <dbReference type="Proteomes" id="UP000053937"/>
    </source>
</evidence>
<dbReference type="EMBL" id="LMBR01000007">
    <property type="protein sequence ID" value="KUL33059.1"/>
    <property type="molecule type" value="Genomic_DNA"/>
</dbReference>
<evidence type="ECO:0000259" key="2">
    <source>
        <dbReference type="Pfam" id="PF01557"/>
    </source>
</evidence>
<dbReference type="SUPFAM" id="SSF56529">
    <property type="entry name" value="FAH"/>
    <property type="match status" value="1"/>
</dbReference>